<protein>
    <submittedName>
        <fullName evidence="2">Uncharacterized protein</fullName>
    </submittedName>
</protein>
<reference evidence="2" key="1">
    <citation type="submission" date="2014-11" db="EMBL/GenBank/DDBJ databases">
        <authorList>
            <person name="Amaro Gonzalez C."/>
        </authorList>
    </citation>
    <scope>NUCLEOTIDE SEQUENCE</scope>
</reference>
<accession>A0A0E9UZ98</accession>
<organism evidence="2">
    <name type="scientific">Anguilla anguilla</name>
    <name type="common">European freshwater eel</name>
    <name type="synonym">Muraena anguilla</name>
    <dbReference type="NCBI Taxonomy" id="7936"/>
    <lineage>
        <taxon>Eukaryota</taxon>
        <taxon>Metazoa</taxon>
        <taxon>Chordata</taxon>
        <taxon>Craniata</taxon>
        <taxon>Vertebrata</taxon>
        <taxon>Euteleostomi</taxon>
        <taxon>Actinopterygii</taxon>
        <taxon>Neopterygii</taxon>
        <taxon>Teleostei</taxon>
        <taxon>Anguilliformes</taxon>
        <taxon>Anguillidae</taxon>
        <taxon>Anguilla</taxon>
    </lineage>
</organism>
<name>A0A0E9UZ98_ANGAN</name>
<proteinExistence type="predicted"/>
<reference evidence="2" key="2">
    <citation type="journal article" date="2015" name="Fish Shellfish Immunol.">
        <title>Early steps in the European eel (Anguilla anguilla)-Vibrio vulnificus interaction in the gills: Role of the RtxA13 toxin.</title>
        <authorList>
            <person name="Callol A."/>
            <person name="Pajuelo D."/>
            <person name="Ebbesson L."/>
            <person name="Teles M."/>
            <person name="MacKenzie S."/>
            <person name="Amaro C."/>
        </authorList>
    </citation>
    <scope>NUCLEOTIDE SEQUENCE</scope>
</reference>
<feature type="transmembrane region" description="Helical" evidence="1">
    <location>
        <begin position="33"/>
        <end position="58"/>
    </location>
</feature>
<evidence type="ECO:0000313" key="2">
    <source>
        <dbReference type="EMBL" id="JAH70283.1"/>
    </source>
</evidence>
<evidence type="ECO:0000256" key="1">
    <source>
        <dbReference type="SAM" id="Phobius"/>
    </source>
</evidence>
<keyword evidence="1" id="KW-1133">Transmembrane helix</keyword>
<dbReference type="AlphaFoldDB" id="A0A0E9UZ98"/>
<sequence length="70" mass="7891">MHVQRYYHSSLLFSFTHQTGISDPGPTFWPVHILAQLYGIVLAQSYFGVPHFLLLLLFPDSSGHYSEPAG</sequence>
<keyword evidence="1" id="KW-0812">Transmembrane</keyword>
<dbReference type="EMBL" id="GBXM01038294">
    <property type="protein sequence ID" value="JAH70283.1"/>
    <property type="molecule type" value="Transcribed_RNA"/>
</dbReference>
<keyword evidence="1" id="KW-0472">Membrane</keyword>